<evidence type="ECO:0000256" key="7">
    <source>
        <dbReference type="SAM" id="Phobius"/>
    </source>
</evidence>
<feature type="coiled-coil region" evidence="5">
    <location>
        <begin position="689"/>
        <end position="724"/>
    </location>
</feature>
<evidence type="ECO:0000256" key="2">
    <source>
        <dbReference type="ARBA" id="ARBA00022692"/>
    </source>
</evidence>
<comment type="subcellular location">
    <subcellularLocation>
        <location evidence="1">Membrane</location>
        <topology evidence="1">Multi-pass membrane protein</topology>
    </subcellularLocation>
</comment>
<feature type="compositionally biased region" description="Pro residues" evidence="6">
    <location>
        <begin position="48"/>
        <end position="60"/>
    </location>
</feature>
<feature type="region of interest" description="Disordered" evidence="6">
    <location>
        <begin position="40"/>
        <end position="63"/>
    </location>
</feature>
<feature type="compositionally biased region" description="Pro residues" evidence="6">
    <location>
        <begin position="910"/>
        <end position="919"/>
    </location>
</feature>
<feature type="transmembrane region" description="Helical" evidence="7">
    <location>
        <begin position="194"/>
        <end position="213"/>
    </location>
</feature>
<proteinExistence type="predicted"/>
<dbReference type="Proteomes" id="UP001515480">
    <property type="component" value="Unassembled WGS sequence"/>
</dbReference>
<feature type="compositionally biased region" description="Low complexity" evidence="6">
    <location>
        <begin position="988"/>
        <end position="1007"/>
    </location>
</feature>
<evidence type="ECO:0000256" key="3">
    <source>
        <dbReference type="ARBA" id="ARBA00022989"/>
    </source>
</evidence>
<organism evidence="9 10">
    <name type="scientific">Prymnesium parvum</name>
    <name type="common">Toxic golden alga</name>
    <dbReference type="NCBI Taxonomy" id="97485"/>
    <lineage>
        <taxon>Eukaryota</taxon>
        <taxon>Haptista</taxon>
        <taxon>Haptophyta</taxon>
        <taxon>Prymnesiophyceae</taxon>
        <taxon>Prymnesiales</taxon>
        <taxon>Prymnesiaceae</taxon>
        <taxon>Prymnesium</taxon>
    </lineage>
</organism>
<dbReference type="GO" id="GO:0005737">
    <property type="term" value="C:cytoplasm"/>
    <property type="evidence" value="ECO:0007669"/>
    <property type="project" value="UniProtKB-ARBA"/>
</dbReference>
<dbReference type="AlphaFoldDB" id="A0AB34IPF7"/>
<feature type="compositionally biased region" description="Basic and acidic residues" evidence="6">
    <location>
        <begin position="423"/>
        <end position="441"/>
    </location>
</feature>
<dbReference type="InterPro" id="IPR007305">
    <property type="entry name" value="Vesicle_transpt_Got1/SFT2"/>
</dbReference>
<dbReference type="InterPro" id="IPR051144">
    <property type="entry name" value="Formin_homology_domain"/>
</dbReference>
<feature type="region of interest" description="Disordered" evidence="6">
    <location>
        <begin position="413"/>
        <end position="463"/>
    </location>
</feature>
<keyword evidence="10" id="KW-1185">Reference proteome</keyword>
<feature type="transmembrane region" description="Helical" evidence="7">
    <location>
        <begin position="138"/>
        <end position="156"/>
    </location>
</feature>
<evidence type="ECO:0000256" key="8">
    <source>
        <dbReference type="SAM" id="SignalP"/>
    </source>
</evidence>
<dbReference type="GO" id="GO:0016020">
    <property type="term" value="C:membrane"/>
    <property type="evidence" value="ECO:0007669"/>
    <property type="project" value="UniProtKB-SubCell"/>
</dbReference>
<dbReference type="GO" id="GO:0016192">
    <property type="term" value="P:vesicle-mediated transport"/>
    <property type="evidence" value="ECO:0007669"/>
    <property type="project" value="InterPro"/>
</dbReference>
<dbReference type="GO" id="GO:0012505">
    <property type="term" value="C:endomembrane system"/>
    <property type="evidence" value="ECO:0007669"/>
    <property type="project" value="UniProtKB-ARBA"/>
</dbReference>
<sequence>MARPSIASSPHRTFPVALIAARALLLAALLSSLAAAEDASPRAGAPKPHVPPKPPPPLEPRPPKPRLAARSFAVLKLDPIRAAGAVSAAMSHVRPYLTNPMKLPAGTKWFLLLAALSFWFLLRTLTSIFTFLISPNTFAFNLCCGTALFHASLAALRGPRGHVARLTTAERMPHTMTTFISMLAALWASLKREYWGSILFGGAHFCAFFLDACSHIPGGKQLFKFVLGCYLSFVRWLFALVGVQFSTPSWIAGAMAPPAPPPLAAAGSLSSLLGSLLGSSPSSDAAPRAATGERGVLLRAGEACALPAGAEVLGARAVDEAEAARLRAEGAAAEAAAWRAAWARRDNRTAAEAEARGVWWRCRASGEAVAVSDEVRLLGEGADPTAAWREEALPAEARVEASALLAQMGFPQGEAEEASGAEGRGEEGRGGEGKGGEGKRAEARRRRGGAPPPPPPPPPPAAVLLRVRLPAPRRASWLDGARRWAAPPPAPPLTAAAEWDEMAALLSSSAAAWRGRLRSLWPPAPPPPPAASPSAALAQLRAMGRHEAYARARRQLARQRLAAVRAEQLLALAMAREHQMLTLLRLAAAVSHAEPELAPLLRRLEALAAPHAAAAAWRAAPAAAAAGGAEAEAALLVTARALVPYGAAPRRLGGGEEAAAYSAFLVDELHRLISEAFAPVGGGGWGEEEAAEATEAAEARRRRREAEERARAAAEEKRRRVVEEDRAAAAAELSQIGQSFQEDLQSVKSKFQSLFAKRAAADEEGVLAFQQPKLELKDKPPRAMPTPAAAAVLVEVERGAADDDVEEAEEVEEVEELEEEAEAEEVEEEAVVRRRNPYDVDEADDADVLESSLSKLGAASAHAATATAAAAGAVRSSFASLWGSAAAKGGGKREEGLVLPRAAAKAGPKKAPPTTPPPKAAVAKEAKEAKPAAAQGVAELWRQAFGGAPPPPPPPPPAAKKRAKTAPPHEAKASAGGGRRPKRKKAAASRAAVSATRAAGARAALPAARRRPADGKAAAKASRAEEADGIEDLGEL</sequence>
<feature type="chain" id="PRO_5044336587" evidence="8">
    <location>
        <begin position="37"/>
        <end position="1036"/>
    </location>
</feature>
<keyword evidence="4 7" id="KW-0472">Membrane</keyword>
<evidence type="ECO:0000313" key="9">
    <source>
        <dbReference type="EMBL" id="KAL1503554.1"/>
    </source>
</evidence>
<feature type="transmembrane region" description="Helical" evidence="7">
    <location>
        <begin position="109"/>
        <end position="132"/>
    </location>
</feature>
<accession>A0AB34IPF7</accession>
<feature type="signal peptide" evidence="8">
    <location>
        <begin position="1"/>
        <end position="36"/>
    </location>
</feature>
<keyword evidence="2 7" id="KW-0812">Transmembrane</keyword>
<feature type="region of interest" description="Disordered" evidence="6">
    <location>
        <begin position="884"/>
        <end position="1036"/>
    </location>
</feature>
<evidence type="ECO:0000256" key="1">
    <source>
        <dbReference type="ARBA" id="ARBA00004141"/>
    </source>
</evidence>
<evidence type="ECO:0000256" key="6">
    <source>
        <dbReference type="SAM" id="MobiDB-lite"/>
    </source>
</evidence>
<dbReference type="Pfam" id="PF04178">
    <property type="entry name" value="Got1"/>
    <property type="match status" value="1"/>
</dbReference>
<keyword evidence="5" id="KW-0175">Coiled coil</keyword>
<feature type="region of interest" description="Disordered" evidence="6">
    <location>
        <begin position="799"/>
        <end position="846"/>
    </location>
</feature>
<evidence type="ECO:0000256" key="5">
    <source>
        <dbReference type="SAM" id="Coils"/>
    </source>
</evidence>
<keyword evidence="8" id="KW-0732">Signal</keyword>
<feature type="compositionally biased region" description="Acidic residues" evidence="6">
    <location>
        <begin position="802"/>
        <end position="829"/>
    </location>
</feature>
<feature type="compositionally biased region" description="Pro residues" evidence="6">
    <location>
        <begin position="450"/>
        <end position="461"/>
    </location>
</feature>
<keyword evidence="3 7" id="KW-1133">Transmembrane helix</keyword>
<dbReference type="PANTHER" id="PTHR45733:SF8">
    <property type="entry name" value="FORMIN-J"/>
    <property type="match status" value="1"/>
</dbReference>
<feature type="compositionally biased region" description="Pro residues" evidence="6">
    <location>
        <begin position="948"/>
        <end position="958"/>
    </location>
</feature>
<feature type="transmembrane region" description="Helical" evidence="7">
    <location>
        <begin position="168"/>
        <end position="188"/>
    </location>
</feature>
<evidence type="ECO:0000256" key="4">
    <source>
        <dbReference type="ARBA" id="ARBA00023136"/>
    </source>
</evidence>
<protein>
    <submittedName>
        <fullName evidence="9">Uncharacterized protein</fullName>
    </submittedName>
</protein>
<gene>
    <name evidence="9" type="ORF">AB1Y20_012033</name>
</gene>
<comment type="caution">
    <text evidence="9">The sequence shown here is derived from an EMBL/GenBank/DDBJ whole genome shotgun (WGS) entry which is preliminary data.</text>
</comment>
<reference evidence="9 10" key="1">
    <citation type="journal article" date="2024" name="Science">
        <title>Giant polyketide synthase enzymes in the biosynthesis of giant marine polyether toxins.</title>
        <authorList>
            <person name="Fallon T.R."/>
            <person name="Shende V.V."/>
            <person name="Wierzbicki I.H."/>
            <person name="Pendleton A.L."/>
            <person name="Watervoot N.F."/>
            <person name="Auber R.P."/>
            <person name="Gonzalez D.J."/>
            <person name="Wisecaver J.H."/>
            <person name="Moore B.S."/>
        </authorList>
    </citation>
    <scope>NUCLEOTIDE SEQUENCE [LARGE SCALE GENOMIC DNA]</scope>
    <source>
        <strain evidence="9 10">12B1</strain>
    </source>
</reference>
<evidence type="ECO:0000313" key="10">
    <source>
        <dbReference type="Proteomes" id="UP001515480"/>
    </source>
</evidence>
<dbReference type="PANTHER" id="PTHR45733">
    <property type="entry name" value="FORMIN-J"/>
    <property type="match status" value="1"/>
</dbReference>
<name>A0AB34IPF7_PRYPA</name>
<feature type="compositionally biased region" description="Acidic residues" evidence="6">
    <location>
        <begin position="1027"/>
        <end position="1036"/>
    </location>
</feature>
<dbReference type="EMBL" id="JBGBPQ010000021">
    <property type="protein sequence ID" value="KAL1503554.1"/>
    <property type="molecule type" value="Genomic_DNA"/>
</dbReference>